<name>A0A1W2DUQ2_9SPHI</name>
<reference evidence="2 3" key="1">
    <citation type="submission" date="2017-04" db="EMBL/GenBank/DDBJ databases">
        <authorList>
            <person name="Afonso C.L."/>
            <person name="Miller P.J."/>
            <person name="Scott M.A."/>
            <person name="Spackman E."/>
            <person name="Goraichik I."/>
            <person name="Dimitrov K.M."/>
            <person name="Suarez D.L."/>
            <person name="Swayne D.E."/>
        </authorList>
    </citation>
    <scope>NUCLEOTIDE SEQUENCE [LARGE SCALE GENOMIC DNA]</scope>
    <source>
        <strain evidence="2 3">DSM 19625</strain>
    </source>
</reference>
<dbReference type="STRING" id="475255.SAMN04488101_10887"/>
<dbReference type="InterPro" id="IPR003774">
    <property type="entry name" value="AlgH-like"/>
</dbReference>
<dbReference type="Gene3D" id="3.40.1740.10">
    <property type="entry name" value="VC0467-like"/>
    <property type="match status" value="1"/>
</dbReference>
<keyword evidence="3" id="KW-1185">Reference proteome</keyword>
<dbReference type="SUPFAM" id="SSF143456">
    <property type="entry name" value="VC0467-like"/>
    <property type="match status" value="1"/>
</dbReference>
<evidence type="ECO:0000256" key="1">
    <source>
        <dbReference type="ARBA" id="ARBA00009600"/>
    </source>
</evidence>
<gene>
    <name evidence="2" type="ORF">SAMN04488101_10887</name>
</gene>
<organism evidence="2 3">
    <name type="scientific">Pedobacter nyackensis</name>
    <dbReference type="NCBI Taxonomy" id="475255"/>
    <lineage>
        <taxon>Bacteria</taxon>
        <taxon>Pseudomonadati</taxon>
        <taxon>Bacteroidota</taxon>
        <taxon>Sphingobacteriia</taxon>
        <taxon>Sphingobacteriales</taxon>
        <taxon>Sphingobacteriaceae</taxon>
        <taxon>Pedobacter</taxon>
    </lineage>
</organism>
<dbReference type="GO" id="GO:0005829">
    <property type="term" value="C:cytosol"/>
    <property type="evidence" value="ECO:0007669"/>
    <property type="project" value="TreeGrafter"/>
</dbReference>
<comment type="similarity">
    <text evidence="1">Belongs to the UPF0301 (AlgH) family.</text>
</comment>
<dbReference type="EMBL" id="FWYB01000008">
    <property type="protein sequence ID" value="SMD00782.1"/>
    <property type="molecule type" value="Genomic_DNA"/>
</dbReference>
<dbReference type="PANTHER" id="PTHR30327:SF1">
    <property type="entry name" value="UPF0301 PROTEIN YQGE"/>
    <property type="match status" value="1"/>
</dbReference>
<evidence type="ECO:0000313" key="3">
    <source>
        <dbReference type="Proteomes" id="UP000192678"/>
    </source>
</evidence>
<dbReference type="Proteomes" id="UP000192678">
    <property type="component" value="Unassembled WGS sequence"/>
</dbReference>
<dbReference type="Pfam" id="PF02622">
    <property type="entry name" value="DUF179"/>
    <property type="match status" value="1"/>
</dbReference>
<dbReference type="RefSeq" id="WP_084290188.1">
    <property type="nucleotide sequence ID" value="NZ_FWYB01000008.1"/>
</dbReference>
<accession>A0A1W2DUQ2</accession>
<dbReference type="OrthoDB" id="9807486at2"/>
<sequence length="187" mass="21383">MISRLQPKLGRLLISEPFLMDPNFKRSVILITEHQEEGTVGFILNHSSTIKLKDIVPELNEADFPVYLGGPVETDTIHFIHRCPELMMDGQEVGKGIFWGGNFETLKVLINNNSIKGEDIKFFIGYSGWSAIQLEMEMKDNTWIASDEFHPDVVFSNHEENLWREVIVNLGPKYAHVSKFPQDPNLN</sequence>
<dbReference type="PANTHER" id="PTHR30327">
    <property type="entry name" value="UNCHARACTERIZED PROTEIN YQGE"/>
    <property type="match status" value="1"/>
</dbReference>
<protein>
    <submittedName>
        <fullName evidence="2">Putative transcriptional regulator</fullName>
    </submittedName>
</protein>
<dbReference type="AlphaFoldDB" id="A0A1W2DUQ2"/>
<proteinExistence type="inferred from homology"/>
<evidence type="ECO:0000313" key="2">
    <source>
        <dbReference type="EMBL" id="SMD00782.1"/>
    </source>
</evidence>